<reference evidence="1" key="1">
    <citation type="journal article" date="2021" name="Proc. Natl. Acad. Sci. U.S.A.">
        <title>A Catalog of Tens of Thousands of Viruses from Human Metagenomes Reveals Hidden Associations with Chronic Diseases.</title>
        <authorList>
            <person name="Tisza M.J."/>
            <person name="Buck C.B."/>
        </authorList>
    </citation>
    <scope>NUCLEOTIDE SEQUENCE</scope>
    <source>
        <strain evidence="1">CtIi96</strain>
    </source>
</reference>
<sequence length="355" mass="40250">MYDKFADMTAEQAINTGEITPQGYWNIQSEAIKAGKRDPYSTEEIIEMMRTSDPEYETGEQRARRERNDRARRAITGISDLISNIAGMVGTAKGSSPVVVNNLAPLDARQREITERRNALKRKYDTLLTNAKMGEIAYQRDLEAARQKAQRDYRLNLALKDIDARIRKGEIDQKQANAMTLEAYRQANRMATEQFKAENRSKEEAANRANQIKVANIRSGGSGGAKDIVLFGRDNEEFRIPRDKVDGFVTAAYQAMKDLIAKKNKEIEQDSSLTKEEKENLKLSDIDDIKLVMGEGGDQISKARAIVGRRLADFPELYPMLKGMLEDRSDSYKNINLNDDAKESVNEKYKWIHGL</sequence>
<accession>A0A8S5M1E1</accession>
<evidence type="ECO:0000313" key="1">
    <source>
        <dbReference type="EMBL" id="DAD76052.1"/>
    </source>
</evidence>
<protein>
    <submittedName>
        <fullName evidence="1">Uncharacterized protein</fullName>
    </submittedName>
</protein>
<organism evidence="1">
    <name type="scientific">Podoviridae sp. ctIi96</name>
    <dbReference type="NCBI Taxonomy" id="2826550"/>
    <lineage>
        <taxon>Viruses</taxon>
        <taxon>Duplodnaviria</taxon>
        <taxon>Heunggongvirae</taxon>
        <taxon>Uroviricota</taxon>
        <taxon>Caudoviricetes</taxon>
    </lineage>
</organism>
<name>A0A8S5M1E1_9CAUD</name>
<dbReference type="EMBL" id="BK014795">
    <property type="protein sequence ID" value="DAD76052.1"/>
    <property type="molecule type" value="Genomic_DNA"/>
</dbReference>
<proteinExistence type="predicted"/>